<dbReference type="EMBL" id="LO018304">
    <property type="protein sequence ID" value="CUM59761.1"/>
    <property type="molecule type" value="Genomic_DNA"/>
</dbReference>
<dbReference type="RefSeq" id="WP_235751909.1">
    <property type="nucleotide sequence ID" value="NZ_JBMLSA010000035.1"/>
</dbReference>
<reference evidence="1" key="1">
    <citation type="submission" date="2015-09" db="EMBL/GenBank/DDBJ databases">
        <authorList>
            <person name="Jackson K.R."/>
            <person name="Lunt B.L."/>
            <person name="Fisher J.N.B."/>
            <person name="Gardner A.V."/>
            <person name="Bailey M.E."/>
            <person name="Deus L.M."/>
            <person name="Earl A.S."/>
            <person name="Gibby P.D."/>
            <person name="Hartmann K.A."/>
            <person name="Liu J.E."/>
            <person name="Manci A.M."/>
            <person name="Nielsen D.A."/>
            <person name="Solomon M.B."/>
            <person name="Breakwell D.P."/>
            <person name="Burnett S.H."/>
            <person name="Grose J.H."/>
        </authorList>
    </citation>
    <scope>NUCLEOTIDE SEQUENCE</scope>
    <source>
        <strain evidence="1">7805</strain>
    </source>
</reference>
<sequence length="126" mass="14734">MDIIIDSTQHFEKDLAKLDQKDKATVITKINHCASLFPSQKANVYHQLHHLRLPSLPNGYESSVYILRTSPKLRVILAIDEDPIFEQIILTLFRVFKHGDLEKVYKSIAESLYQEFQHQDRELVKM</sequence>
<accession>A0A1J1JG94</accession>
<dbReference type="AlphaFoldDB" id="A0A1J1JG94"/>
<organism evidence="1">
    <name type="scientific">Planktothrix agardhii</name>
    <name type="common">Oscillatoria agardhii</name>
    <dbReference type="NCBI Taxonomy" id="1160"/>
    <lineage>
        <taxon>Bacteria</taxon>
        <taxon>Bacillati</taxon>
        <taxon>Cyanobacteriota</taxon>
        <taxon>Cyanophyceae</taxon>
        <taxon>Oscillatoriophycideae</taxon>
        <taxon>Oscillatoriales</taxon>
        <taxon>Microcoleaceae</taxon>
        <taxon>Planktothrix</taxon>
    </lineage>
</organism>
<evidence type="ECO:0000313" key="1">
    <source>
        <dbReference type="EMBL" id="CUM59761.1"/>
    </source>
</evidence>
<proteinExistence type="predicted"/>
<name>A0A1J1JG94_PLAAG</name>
<protein>
    <submittedName>
        <fullName evidence="1">Uncharacterized protein</fullName>
    </submittedName>
</protein>
<gene>
    <name evidence="1" type="ORF">PLAM_1794</name>
</gene>